<protein>
    <recommendedName>
        <fullName evidence="5">TerB N-terminal domain-containing protein</fullName>
    </recommendedName>
</protein>
<keyword evidence="4" id="KW-1185">Reference proteome</keyword>
<evidence type="ECO:0000259" key="1">
    <source>
        <dbReference type="Pfam" id="PF13208"/>
    </source>
</evidence>
<sequence length="523" mass="58552">MGRVQRIIEWATREARSKPECALSEKVYRDEPILITTSQMRQFLPREYRQMRAIATSPEARFKPSTWIFAQQAKLMAGFEDDYPYSGEFVRYFPTYMAMSEDQLRGYFSWRTKLRRGEAPEGPTSYAFVYIYELLNGAGWESPEEGFGLLEAFYGQYGAHDPAIRRHLKRWMVDFAAWYGVSPDRLRLAGLVDSGREEAIAILEGAVGLNTSQMEFKGGTSEGDGTLWDVLYAAIVNLSTYRIQSSCLVKEHPNEFRRALCGTCTALARYCAAHRKTSFSEGLFGTFREDDYVMFQNAVFYNDGCHPEASYLLPDGRSLACRNGRWRQRRRIAMNRGPKFGAIVKAVDARVREELAMGASLKMPDLPKYMARIVADEARAAVAWERAHKPFEINLDASKLSGIRSAASETCEALLVDEERDVQAHVDLGAPTCVEHGGFAAGDEASSACPLDAVERRWVIALIEGDSPGAREALNASGLTDDLMADAVNEKLFDYLGDTAVECAADGYAVVEDYREDVEGLVR</sequence>
<dbReference type="InterPro" id="IPR025266">
    <property type="entry name" value="TerB_N"/>
</dbReference>
<dbReference type="EMBL" id="QIBX01000001">
    <property type="protein sequence ID" value="RNL41945.1"/>
    <property type="molecule type" value="Genomic_DNA"/>
</dbReference>
<evidence type="ECO:0000259" key="2">
    <source>
        <dbReference type="Pfam" id="PF15615"/>
    </source>
</evidence>
<dbReference type="RefSeq" id="WP_123207807.1">
    <property type="nucleotide sequence ID" value="NZ_JBHTHO010000004.1"/>
</dbReference>
<organism evidence="3 4">
    <name type="scientific">Slackia equolifaciens</name>
    <dbReference type="NCBI Taxonomy" id="498718"/>
    <lineage>
        <taxon>Bacteria</taxon>
        <taxon>Bacillati</taxon>
        <taxon>Actinomycetota</taxon>
        <taxon>Coriobacteriia</taxon>
        <taxon>Eggerthellales</taxon>
        <taxon>Eggerthellaceae</taxon>
        <taxon>Slackia</taxon>
    </lineage>
</organism>
<dbReference type="AlphaFoldDB" id="A0A3N0B4A4"/>
<reference evidence="4" key="1">
    <citation type="submission" date="2018-05" db="EMBL/GenBank/DDBJ databases">
        <title>Genome Sequencing of selected type strains of the family Eggerthellaceae.</title>
        <authorList>
            <person name="Danylec N."/>
            <person name="Stoll D.A."/>
            <person name="Doetsch A."/>
            <person name="Huch M."/>
        </authorList>
    </citation>
    <scope>NUCLEOTIDE SEQUENCE [LARGE SCALE GENOMIC DNA]</scope>
    <source>
        <strain evidence="4">DSM 24851</strain>
    </source>
</reference>
<comment type="caution">
    <text evidence="3">The sequence shown here is derived from an EMBL/GenBank/DDBJ whole genome shotgun (WGS) entry which is preliminary data.</text>
</comment>
<evidence type="ECO:0000313" key="4">
    <source>
        <dbReference type="Proteomes" id="UP000269591"/>
    </source>
</evidence>
<dbReference type="Pfam" id="PF15615">
    <property type="entry name" value="TerB_C"/>
    <property type="match status" value="1"/>
</dbReference>
<dbReference type="Proteomes" id="UP000269591">
    <property type="component" value="Unassembled WGS sequence"/>
</dbReference>
<gene>
    <name evidence="3" type="ORF">DMP06_00600</name>
</gene>
<name>A0A3N0B4A4_9ACTN</name>
<evidence type="ECO:0008006" key="5">
    <source>
        <dbReference type="Google" id="ProtNLM"/>
    </source>
</evidence>
<accession>A0A3N0B4A4</accession>
<evidence type="ECO:0000313" key="3">
    <source>
        <dbReference type="EMBL" id="RNL41945.1"/>
    </source>
</evidence>
<proteinExistence type="predicted"/>
<dbReference type="OrthoDB" id="2663344at2"/>
<feature type="domain" description="TerB N-terminal" evidence="1">
    <location>
        <begin position="64"/>
        <end position="196"/>
    </location>
</feature>
<dbReference type="Pfam" id="PF13208">
    <property type="entry name" value="TerB_N"/>
    <property type="match status" value="1"/>
</dbReference>
<feature type="domain" description="TerB-C" evidence="2">
    <location>
        <begin position="392"/>
        <end position="519"/>
    </location>
</feature>
<dbReference type="InterPro" id="IPR028932">
    <property type="entry name" value="TerB-C"/>
</dbReference>